<dbReference type="AlphaFoldDB" id="A0A1Y6B3G6"/>
<keyword evidence="2" id="KW-1185">Reference proteome</keyword>
<accession>A0A1Y6B3G6</accession>
<organism evidence="1 2">
    <name type="scientific">Pseudobacteriovorax antillogorgiicola</name>
    <dbReference type="NCBI Taxonomy" id="1513793"/>
    <lineage>
        <taxon>Bacteria</taxon>
        <taxon>Pseudomonadati</taxon>
        <taxon>Bdellovibrionota</taxon>
        <taxon>Oligoflexia</taxon>
        <taxon>Oligoflexales</taxon>
        <taxon>Pseudobacteriovoracaceae</taxon>
        <taxon>Pseudobacteriovorax</taxon>
    </lineage>
</organism>
<dbReference type="RefSeq" id="WP_132314611.1">
    <property type="nucleotide sequence ID" value="NZ_FWZT01000001.1"/>
</dbReference>
<proteinExistence type="predicted"/>
<gene>
    <name evidence="1" type="ORF">SAMN06296036_101266</name>
</gene>
<evidence type="ECO:0000313" key="1">
    <source>
        <dbReference type="EMBL" id="SME89495.1"/>
    </source>
</evidence>
<protein>
    <submittedName>
        <fullName evidence="1">Uncharacterized protein</fullName>
    </submittedName>
</protein>
<dbReference type="Proteomes" id="UP000192907">
    <property type="component" value="Unassembled WGS sequence"/>
</dbReference>
<dbReference type="OrthoDB" id="9997300at2"/>
<reference evidence="2" key="1">
    <citation type="submission" date="2017-04" db="EMBL/GenBank/DDBJ databases">
        <authorList>
            <person name="Varghese N."/>
            <person name="Submissions S."/>
        </authorList>
    </citation>
    <scope>NUCLEOTIDE SEQUENCE [LARGE SCALE GENOMIC DNA]</scope>
    <source>
        <strain evidence="2">RKEM611</strain>
    </source>
</reference>
<dbReference type="STRING" id="1513793.SAMN06296036_101266"/>
<dbReference type="EMBL" id="FWZT01000001">
    <property type="protein sequence ID" value="SME89495.1"/>
    <property type="molecule type" value="Genomic_DNA"/>
</dbReference>
<sequence>MSYIPPDSLQGRNLIAQFVLSLRKSGFVLPYREYQYIDQWLKLGHEDEVLLVLDEVLPPLFKKAENHRHPPSLRFVHREVCQKMRGLKQRAQSRKEWENEVSET</sequence>
<evidence type="ECO:0000313" key="2">
    <source>
        <dbReference type="Proteomes" id="UP000192907"/>
    </source>
</evidence>
<name>A0A1Y6B3G6_9BACT</name>